<evidence type="ECO:0000256" key="3">
    <source>
        <dbReference type="SAM" id="MobiDB-lite"/>
    </source>
</evidence>
<gene>
    <name evidence="5" type="ORF">HSCHL_1867</name>
    <name evidence="4" type="ORF">KM312_02245</name>
</gene>
<dbReference type="NCBIfam" id="TIGR00252">
    <property type="entry name" value="YraN family protein"/>
    <property type="match status" value="1"/>
</dbReference>
<feature type="region of interest" description="Disordered" evidence="3">
    <location>
        <begin position="1"/>
        <end position="68"/>
    </location>
</feature>
<organism evidence="5 6">
    <name type="scientific">Hydrogenibacillus schlegelii</name>
    <name type="common">Bacillus schlegelii</name>
    <dbReference type="NCBI Taxonomy" id="1484"/>
    <lineage>
        <taxon>Bacteria</taxon>
        <taxon>Bacillati</taxon>
        <taxon>Bacillota</taxon>
        <taxon>Bacilli</taxon>
        <taxon>Bacillales</taxon>
        <taxon>Bacillales Family X. Incertae Sedis</taxon>
        <taxon>Hydrogenibacillus</taxon>
    </lineage>
</organism>
<sequence>MKGGGGGGARRPADARRAGSVPPKNSAPRGDLEPRGASGSHGISGPPDVEPRGAAGSTGAGGAGPSDVRTLDRRALGALGEALALEHLVARGFRPIDRNVRTRYGEIDLIGEMDGCLVFVEVRTRRGTAFGTGRESVTGRKQARLRRLAAAYLARSGRGEVPVRFDVVEVTFAGGAAAIVHLAGAF</sequence>
<dbReference type="EMBL" id="JAHHQF010000039">
    <property type="protein sequence ID" value="MBT9281474.1"/>
    <property type="molecule type" value="Genomic_DNA"/>
</dbReference>
<evidence type="ECO:0000313" key="4">
    <source>
        <dbReference type="EMBL" id="MBT9281474.1"/>
    </source>
</evidence>
<keyword evidence="5" id="KW-0540">Nuclease</keyword>
<dbReference type="NCBIfam" id="NF009154">
    <property type="entry name" value="PRK12497.3-3"/>
    <property type="match status" value="1"/>
</dbReference>
<evidence type="ECO:0000313" key="5">
    <source>
        <dbReference type="EMBL" id="PTQ54924.1"/>
    </source>
</evidence>
<comment type="similarity">
    <text evidence="1 2">Belongs to the UPF0102 family.</text>
</comment>
<keyword evidence="5" id="KW-0378">Hydrolase</keyword>
<protein>
    <recommendedName>
        <fullName evidence="2">UPF0102 protein HSCHL_1867</fullName>
    </recommendedName>
</protein>
<dbReference type="NCBIfam" id="NF009150">
    <property type="entry name" value="PRK12497.1-3"/>
    <property type="match status" value="1"/>
</dbReference>
<comment type="caution">
    <text evidence="5">The sequence shown here is derived from an EMBL/GenBank/DDBJ whole genome shotgun (WGS) entry which is preliminary data.</text>
</comment>
<dbReference type="Proteomes" id="UP000748108">
    <property type="component" value="Unassembled WGS sequence"/>
</dbReference>
<dbReference type="InterPro" id="IPR011335">
    <property type="entry name" value="Restrct_endonuc-II-like"/>
</dbReference>
<proteinExistence type="inferred from homology"/>
<dbReference type="AlphaFoldDB" id="A0A2T5GFG5"/>
<keyword evidence="5" id="KW-0255">Endonuclease</keyword>
<reference evidence="5 6" key="1">
    <citation type="submission" date="2017-08" db="EMBL/GenBank/DDBJ databases">
        <title>Burning lignite coal seam in the remote Altai Mountains harbors a hydrogen-driven thermophilic microbial community.</title>
        <authorList>
            <person name="Kadnikov V.V."/>
            <person name="Mardanov A.V."/>
            <person name="Ivasenko D."/>
            <person name="Beletsky A.V."/>
            <person name="Karnachuk O.V."/>
            <person name="Ravin N.V."/>
        </authorList>
    </citation>
    <scope>NUCLEOTIDE SEQUENCE [LARGE SCALE GENOMIC DNA]</scope>
    <source>
        <strain evidence="5">AL33</strain>
    </source>
</reference>
<evidence type="ECO:0000256" key="2">
    <source>
        <dbReference type="HAMAP-Rule" id="MF_00048"/>
    </source>
</evidence>
<dbReference type="InterPro" id="IPR011856">
    <property type="entry name" value="tRNA_endonuc-like_dom_sf"/>
</dbReference>
<accession>A0A2T5GFG5</accession>
<dbReference type="InterPro" id="IPR003509">
    <property type="entry name" value="UPF0102_YraN-like"/>
</dbReference>
<reference evidence="4" key="2">
    <citation type="journal article" date="2021" name="Microbiology">
        <title>Metagenomic Analysis of the Microbial Community in the Underground Coal Fire Area (Kemerovo Region, Russia) Revealed Predominance of Thermophilic Members of the Phyla Deinococcus-thermus, Aquificae, and Firmicutes.</title>
        <authorList>
            <person name="Kadnikov V."/>
            <person name="Mardanov A.V."/>
            <person name="Beletsky A.V."/>
            <person name="Karnachuk O.V."/>
            <person name="Ravin N.V."/>
        </authorList>
    </citation>
    <scope>NUCLEOTIDE SEQUENCE</scope>
    <source>
        <strain evidence="4">RBS10-49</strain>
    </source>
</reference>
<dbReference type="HAMAP" id="MF_00048">
    <property type="entry name" value="UPF0102"/>
    <property type="match status" value="1"/>
</dbReference>
<dbReference type="EMBL" id="PEBV01000001">
    <property type="protein sequence ID" value="PTQ54924.1"/>
    <property type="molecule type" value="Genomic_DNA"/>
</dbReference>
<dbReference type="OrthoDB" id="9802516at2"/>
<dbReference type="GO" id="GO:0004519">
    <property type="term" value="F:endonuclease activity"/>
    <property type="evidence" value="ECO:0007669"/>
    <property type="project" value="UniProtKB-KW"/>
</dbReference>
<dbReference type="RefSeq" id="WP_082718247.1">
    <property type="nucleotide sequence ID" value="NZ_CBCSAS010000004.1"/>
</dbReference>
<evidence type="ECO:0000256" key="1">
    <source>
        <dbReference type="ARBA" id="ARBA00006738"/>
    </source>
</evidence>
<dbReference type="PANTHER" id="PTHR34039">
    <property type="entry name" value="UPF0102 PROTEIN YRAN"/>
    <property type="match status" value="1"/>
</dbReference>
<dbReference type="Proteomes" id="UP000244180">
    <property type="component" value="Unassembled WGS sequence"/>
</dbReference>
<dbReference type="GO" id="GO:0003676">
    <property type="term" value="F:nucleic acid binding"/>
    <property type="evidence" value="ECO:0007669"/>
    <property type="project" value="InterPro"/>
</dbReference>
<dbReference type="CDD" id="cd20736">
    <property type="entry name" value="PoNe_Nuclease"/>
    <property type="match status" value="1"/>
</dbReference>
<name>A0A2T5GFG5_HYDSH</name>
<dbReference type="Pfam" id="PF02021">
    <property type="entry name" value="UPF0102"/>
    <property type="match status" value="1"/>
</dbReference>
<dbReference type="SUPFAM" id="SSF52980">
    <property type="entry name" value="Restriction endonuclease-like"/>
    <property type="match status" value="1"/>
</dbReference>
<evidence type="ECO:0000313" key="6">
    <source>
        <dbReference type="Proteomes" id="UP000244180"/>
    </source>
</evidence>
<dbReference type="Gene3D" id="3.40.1350.10">
    <property type="match status" value="1"/>
</dbReference>
<dbReference type="PANTHER" id="PTHR34039:SF1">
    <property type="entry name" value="UPF0102 PROTEIN YRAN"/>
    <property type="match status" value="1"/>
</dbReference>